<evidence type="ECO:0000256" key="2">
    <source>
        <dbReference type="SAM" id="MobiDB-lite"/>
    </source>
</evidence>
<proteinExistence type="predicted"/>
<sequence length="423" mass="44645">MQFCFSVAALTAGAVLGGLGCASPEPPPNAPARCSPEALDPGDAGAGEAGDAAPGPRYRDRTATHLPPNVLEGLSMDAAAADIDGDGDLDIVIANEHRPNILLQNNGRGCFLDISARLPRRSRDSEDLAIHDFDGDGDLDIIVVTEDDRVDEYYEQQGDGSFVGDEQRIPVRAVTNGIATGDVDGDGHIDLVLANNGQNTLLLGDGAGRFRDATGERLPAVVDVSQDAELGDVDGDGDLDLVFGNERGSRLLYNDGSGRFQDAPADALPARAAGEETRDIDFGDIDGDGKLDLFFGNVRFFVDDALLENRLLLGDGAGRFQDVTAGRLPQHEDSTVDGDFFDIDGDGDLDLVTCNIRGLDGEVPLRVLRNQDGSFVEDTAAFVPATAAGRCFDVELADFDGDGVADIYIANRRGADRLLLSGP</sequence>
<keyword evidence="1" id="KW-0732">Signal</keyword>
<feature type="region of interest" description="Disordered" evidence="2">
    <location>
        <begin position="24"/>
        <end position="64"/>
    </location>
</feature>
<dbReference type="EMBL" id="CP001804">
    <property type="protein sequence ID" value="ACY18824.1"/>
    <property type="molecule type" value="Genomic_DNA"/>
</dbReference>
<evidence type="ECO:0000313" key="3">
    <source>
        <dbReference type="EMBL" id="ACY18824.1"/>
    </source>
</evidence>
<dbReference type="InterPro" id="IPR028994">
    <property type="entry name" value="Integrin_alpha_N"/>
</dbReference>
<dbReference type="RefSeq" id="WP_012831416.1">
    <property type="nucleotide sequence ID" value="NC_013440.1"/>
</dbReference>
<protein>
    <submittedName>
        <fullName evidence="3">FG-GAP repeat protein</fullName>
    </submittedName>
</protein>
<dbReference type="KEGG" id="hoh:Hoch_6354"/>
<evidence type="ECO:0000313" key="4">
    <source>
        <dbReference type="Proteomes" id="UP000001880"/>
    </source>
</evidence>
<dbReference type="PANTHER" id="PTHR46580">
    <property type="entry name" value="SENSOR KINASE-RELATED"/>
    <property type="match status" value="1"/>
</dbReference>
<dbReference type="Pfam" id="PF13517">
    <property type="entry name" value="FG-GAP_3"/>
    <property type="match status" value="3"/>
</dbReference>
<evidence type="ECO:0000256" key="1">
    <source>
        <dbReference type="ARBA" id="ARBA00022729"/>
    </source>
</evidence>
<dbReference type="InterPro" id="IPR013517">
    <property type="entry name" value="FG-GAP"/>
</dbReference>
<name>D0LNZ8_HALO1</name>
<dbReference type="HOGENOM" id="CLU_650257_0_0_7"/>
<accession>D0LNZ8</accession>
<dbReference type="eggNOG" id="COG2706">
    <property type="taxonomic scope" value="Bacteria"/>
</dbReference>
<dbReference type="Gene3D" id="2.130.10.130">
    <property type="entry name" value="Integrin alpha, N-terminal"/>
    <property type="match status" value="2"/>
</dbReference>
<reference evidence="3 4" key="1">
    <citation type="journal article" date="2010" name="Stand. Genomic Sci.">
        <title>Complete genome sequence of Haliangium ochraceum type strain (SMP-2).</title>
        <authorList>
            <consortium name="US DOE Joint Genome Institute (JGI-PGF)"/>
            <person name="Ivanova N."/>
            <person name="Daum C."/>
            <person name="Lang E."/>
            <person name="Abt B."/>
            <person name="Kopitz M."/>
            <person name="Saunders E."/>
            <person name="Lapidus A."/>
            <person name="Lucas S."/>
            <person name="Glavina Del Rio T."/>
            <person name="Nolan M."/>
            <person name="Tice H."/>
            <person name="Copeland A."/>
            <person name="Cheng J.F."/>
            <person name="Chen F."/>
            <person name="Bruce D."/>
            <person name="Goodwin L."/>
            <person name="Pitluck S."/>
            <person name="Mavromatis K."/>
            <person name="Pati A."/>
            <person name="Mikhailova N."/>
            <person name="Chen A."/>
            <person name="Palaniappan K."/>
            <person name="Land M."/>
            <person name="Hauser L."/>
            <person name="Chang Y.J."/>
            <person name="Jeffries C.D."/>
            <person name="Detter J.C."/>
            <person name="Brettin T."/>
            <person name="Rohde M."/>
            <person name="Goker M."/>
            <person name="Bristow J."/>
            <person name="Markowitz V."/>
            <person name="Eisen J.A."/>
            <person name="Hugenholtz P."/>
            <person name="Kyrpides N.C."/>
            <person name="Klenk H.P."/>
        </authorList>
    </citation>
    <scope>NUCLEOTIDE SEQUENCE [LARGE SCALE GENOMIC DNA]</scope>
    <source>
        <strain evidence="4">DSM 14365 / CIP 107738 / JCM 11303 / AJ 13395 / SMP-2</strain>
    </source>
</reference>
<dbReference type="Proteomes" id="UP000001880">
    <property type="component" value="Chromosome"/>
</dbReference>
<dbReference type="SUPFAM" id="SSF69318">
    <property type="entry name" value="Integrin alpha N-terminal domain"/>
    <property type="match status" value="1"/>
</dbReference>
<dbReference type="AlphaFoldDB" id="D0LNZ8"/>
<organism evidence="3 4">
    <name type="scientific">Haliangium ochraceum (strain DSM 14365 / JCM 11303 / SMP-2)</name>
    <dbReference type="NCBI Taxonomy" id="502025"/>
    <lineage>
        <taxon>Bacteria</taxon>
        <taxon>Pseudomonadati</taxon>
        <taxon>Myxococcota</taxon>
        <taxon>Polyangia</taxon>
        <taxon>Haliangiales</taxon>
        <taxon>Kofleriaceae</taxon>
        <taxon>Haliangium</taxon>
    </lineage>
</organism>
<dbReference type="STRING" id="502025.Hoch_6354"/>
<keyword evidence="4" id="KW-1185">Reference proteome</keyword>
<gene>
    <name evidence="3" type="ordered locus">Hoch_6354</name>
</gene>